<dbReference type="EMBL" id="JBHUGA010000025">
    <property type="protein sequence ID" value="MFD1846722.1"/>
    <property type="molecule type" value="Genomic_DNA"/>
</dbReference>
<proteinExistence type="predicted"/>
<name>A0ABW4Q7N6_9MICC</name>
<comment type="caution">
    <text evidence="1">The sequence shown here is derived from an EMBL/GenBank/DDBJ whole genome shotgun (WGS) entry which is preliminary data.</text>
</comment>
<reference evidence="2" key="1">
    <citation type="journal article" date="2019" name="Int. J. Syst. Evol. Microbiol.">
        <title>The Global Catalogue of Microorganisms (GCM) 10K type strain sequencing project: providing services to taxonomists for standard genome sequencing and annotation.</title>
        <authorList>
            <consortium name="The Broad Institute Genomics Platform"/>
            <consortium name="The Broad Institute Genome Sequencing Center for Infectious Disease"/>
            <person name="Wu L."/>
            <person name="Ma J."/>
        </authorList>
    </citation>
    <scope>NUCLEOTIDE SEQUENCE [LARGE SCALE GENOMIC DNA]</scope>
    <source>
        <strain evidence="2">JCM 11496</strain>
    </source>
</reference>
<evidence type="ECO:0000313" key="2">
    <source>
        <dbReference type="Proteomes" id="UP001597307"/>
    </source>
</evidence>
<accession>A0ABW4Q7N6</accession>
<gene>
    <name evidence="1" type="ORF">ACFSFX_08945</name>
</gene>
<dbReference type="RefSeq" id="WP_343878601.1">
    <property type="nucleotide sequence ID" value="NZ_BAAAIJ010000021.1"/>
</dbReference>
<keyword evidence="2" id="KW-1185">Reference proteome</keyword>
<dbReference type="Proteomes" id="UP001597307">
    <property type="component" value="Unassembled WGS sequence"/>
</dbReference>
<protein>
    <submittedName>
        <fullName evidence="1">Uncharacterized protein</fullName>
    </submittedName>
</protein>
<organism evidence="1 2">
    <name type="scientific">Arthrobacter flavus</name>
    <dbReference type="NCBI Taxonomy" id="95172"/>
    <lineage>
        <taxon>Bacteria</taxon>
        <taxon>Bacillati</taxon>
        <taxon>Actinomycetota</taxon>
        <taxon>Actinomycetes</taxon>
        <taxon>Micrococcales</taxon>
        <taxon>Micrococcaceae</taxon>
        <taxon>Arthrobacter</taxon>
    </lineage>
</organism>
<evidence type="ECO:0000313" key="1">
    <source>
        <dbReference type="EMBL" id="MFD1846722.1"/>
    </source>
</evidence>
<sequence length="144" mass="16050">MSNEERVRIGVVGYSGPYRPIGEVKRERYGTSHLGEYDRLCEYHGGSLDLSREGVRTVESMLAGIPKDQCLTLCDEVARYVGDALCAVAPGVRWEVVDGVAQIQLSAKTKWDVALYVEQNIGASNRDFLSEALDEMLLIVKRNR</sequence>